<organism evidence="1 2">
    <name type="scientific">Dielma fastidiosa</name>
    <dbReference type="NCBI Taxonomy" id="1034346"/>
    <lineage>
        <taxon>Bacteria</taxon>
        <taxon>Bacillati</taxon>
        <taxon>Bacillota</taxon>
        <taxon>Erysipelotrichia</taxon>
        <taxon>Erysipelotrichales</taxon>
        <taxon>Erysipelotrichaceae</taxon>
        <taxon>Dielma</taxon>
    </lineage>
</organism>
<name>A0AB35UJ96_9FIRM</name>
<dbReference type="Proteomes" id="UP001276902">
    <property type="component" value="Unassembled WGS sequence"/>
</dbReference>
<accession>A0AB35UJ96</accession>
<sequence>MMSQVDEITREKWILGAFPEWGTWLNEEIDQEVVEKGTFAMWWIGCTGLWVKTENNTNIAVDLWFGNGKRSKKTKEMAPFHQMRNMTGGRMTQPNLRAAPIVYDP</sequence>
<dbReference type="InterPro" id="IPR036866">
    <property type="entry name" value="RibonucZ/Hydroxyglut_hydro"/>
</dbReference>
<reference evidence="1" key="1">
    <citation type="submission" date="2022-03" db="EMBL/GenBank/DDBJ databases">
        <title>First case of bacteraemia caused by Dielma fastidiosa in a patient hospitalised with diverticulitis.</title>
        <authorList>
            <person name="Forman-Ankjaer B."/>
            <person name="Hvid-Jensen F."/>
            <person name="Kobel C.M."/>
            <person name="Greve T."/>
        </authorList>
    </citation>
    <scope>NUCLEOTIDE SEQUENCE</scope>
    <source>
        <strain evidence="1">AUH_DF_2021</strain>
    </source>
</reference>
<protein>
    <submittedName>
        <fullName evidence="1">L-ascorbate 6-phosphate lactonase</fullName>
    </submittedName>
</protein>
<feature type="non-terminal residue" evidence="1">
    <location>
        <position position="105"/>
    </location>
</feature>
<evidence type="ECO:0000313" key="2">
    <source>
        <dbReference type="Proteomes" id="UP001276902"/>
    </source>
</evidence>
<dbReference type="AlphaFoldDB" id="A0AB35UJ96"/>
<comment type="caution">
    <text evidence="1">The sequence shown here is derived from an EMBL/GenBank/DDBJ whole genome shotgun (WGS) entry which is preliminary data.</text>
</comment>
<dbReference type="Gene3D" id="3.60.15.10">
    <property type="entry name" value="Ribonuclease Z/Hydroxyacylglutathione hydrolase-like"/>
    <property type="match status" value="1"/>
</dbReference>
<dbReference type="EMBL" id="JALDAW010000013">
    <property type="protein sequence ID" value="MDY5168078.1"/>
    <property type="molecule type" value="Genomic_DNA"/>
</dbReference>
<proteinExistence type="predicted"/>
<gene>
    <name evidence="1" type="ORF">MQE39_08105</name>
</gene>
<evidence type="ECO:0000313" key="1">
    <source>
        <dbReference type="EMBL" id="MDY5168078.1"/>
    </source>
</evidence>